<dbReference type="InterPro" id="IPR011312">
    <property type="entry name" value="Menthan_mark_7"/>
</dbReference>
<reference evidence="1" key="1">
    <citation type="submission" date="2022-04" db="EMBL/GenBank/DDBJ databases">
        <title>Complete genome of Methanoplanus endosymbiosus DSM 3599.</title>
        <authorList>
            <person name="Chen S.-C."/>
            <person name="You Y.-T."/>
            <person name="Zhou Y.-Z."/>
            <person name="Lai M.-C."/>
        </authorList>
    </citation>
    <scope>NUCLEOTIDE SEQUENCE</scope>
    <source>
        <strain evidence="1">DSM 3599</strain>
    </source>
</reference>
<dbReference type="GeneID" id="74306208"/>
<dbReference type="PIRSF" id="PIRSF019164">
    <property type="entry name" value="UCP019164"/>
    <property type="match status" value="1"/>
</dbReference>
<keyword evidence="2" id="KW-1185">Reference proteome</keyword>
<dbReference type="NCBIfam" id="TIGR03274">
    <property type="entry name" value="methan_mark_7"/>
    <property type="match status" value="1"/>
</dbReference>
<dbReference type="InterPro" id="IPR026327">
    <property type="entry name" value="Me_CoM_Rdtase_prot-C-like"/>
</dbReference>
<protein>
    <submittedName>
        <fullName evidence="1">Methanogenesis marker 7 protein</fullName>
    </submittedName>
</protein>
<gene>
    <name evidence="1" type="ORF">L6E24_00895</name>
</gene>
<evidence type="ECO:0000313" key="1">
    <source>
        <dbReference type="EMBL" id="UUX92716.1"/>
    </source>
</evidence>
<dbReference type="RefSeq" id="WP_257742860.1">
    <property type="nucleotide sequence ID" value="NZ_CP096115.1"/>
</dbReference>
<accession>A0A9E7TLU2</accession>
<dbReference type="KEGG" id="mend:L6E24_00895"/>
<dbReference type="Pfam" id="PF04609">
    <property type="entry name" value="MCR_C"/>
    <property type="match status" value="1"/>
</dbReference>
<dbReference type="Proteomes" id="UP001060368">
    <property type="component" value="Chromosome"/>
</dbReference>
<organism evidence="1 2">
    <name type="scientific">Methanoplanus endosymbiosus</name>
    <dbReference type="NCBI Taxonomy" id="33865"/>
    <lineage>
        <taxon>Archaea</taxon>
        <taxon>Methanobacteriati</taxon>
        <taxon>Methanobacteriota</taxon>
        <taxon>Stenosarchaea group</taxon>
        <taxon>Methanomicrobia</taxon>
        <taxon>Methanomicrobiales</taxon>
        <taxon>Methanomicrobiaceae</taxon>
        <taxon>Methanoplanus</taxon>
    </lineage>
</organism>
<sequence>MTFVPITYKGGVYKHDIILDLIDDLGGHIVQKHMIAQDVVLQCLVPKEDIDLIKETGRPFGSEVFESPLVGTEIAVISPSLEIHHLPHTSCDVAEYLRSAGAKTNMIGLSRGFGKRIANLNIEERDIINEHDCAVLMLGNFESCIRHKLPALRRGITVPIILTGGPDTESLATLADPPLDGYVGNIGRIGHRMKKQEGEIEYLDELVDVISGVLDEKREEIAKDTLSVSPAKLMSIIDEEMHIIKGSTHPTPITVQTAGLRVKISYKEYSDELGAVEIEDGITVGEICDITPSRMRNYIWIKIKPFSETNIMI</sequence>
<name>A0A9E7TLU2_9EURY</name>
<evidence type="ECO:0000313" key="2">
    <source>
        <dbReference type="Proteomes" id="UP001060368"/>
    </source>
</evidence>
<dbReference type="AlphaFoldDB" id="A0A9E7TLU2"/>
<dbReference type="EMBL" id="CP096115">
    <property type="protein sequence ID" value="UUX92716.1"/>
    <property type="molecule type" value="Genomic_DNA"/>
</dbReference>
<proteinExistence type="predicted"/>